<accession>A0A6J5NR60</accession>
<dbReference type="EMBL" id="LR796708">
    <property type="protein sequence ID" value="CAB4161373.1"/>
    <property type="molecule type" value="Genomic_DNA"/>
</dbReference>
<reference evidence="1" key="1">
    <citation type="submission" date="2020-04" db="EMBL/GenBank/DDBJ databases">
        <authorList>
            <person name="Chiriac C."/>
            <person name="Salcher M."/>
            <person name="Ghai R."/>
            <person name="Kavagutti S V."/>
        </authorList>
    </citation>
    <scope>NUCLEOTIDE SEQUENCE</scope>
</reference>
<sequence>MNKEQIKQAILKVAGNPESGAIFELADAMADAICEKEPEVKKFDPVKETRVVVSNETRNVVQ</sequence>
<protein>
    <submittedName>
        <fullName evidence="1">Uncharacterized protein</fullName>
    </submittedName>
</protein>
<name>A0A6J5NR60_9CAUD</name>
<gene>
    <name evidence="1" type="ORF">UFOVP772_43</name>
</gene>
<organism evidence="1">
    <name type="scientific">uncultured Caudovirales phage</name>
    <dbReference type="NCBI Taxonomy" id="2100421"/>
    <lineage>
        <taxon>Viruses</taxon>
        <taxon>Duplodnaviria</taxon>
        <taxon>Heunggongvirae</taxon>
        <taxon>Uroviricota</taxon>
        <taxon>Caudoviricetes</taxon>
        <taxon>Peduoviridae</taxon>
        <taxon>Maltschvirus</taxon>
        <taxon>Maltschvirus maltsch</taxon>
    </lineage>
</organism>
<proteinExistence type="predicted"/>
<evidence type="ECO:0000313" key="1">
    <source>
        <dbReference type="EMBL" id="CAB4161373.1"/>
    </source>
</evidence>